<protein>
    <submittedName>
        <fullName evidence="4">Glycosyltransferase involved in cell wall biosynthesis</fullName>
    </submittedName>
</protein>
<dbReference type="Proteomes" id="UP000295382">
    <property type="component" value="Unassembled WGS sequence"/>
</dbReference>
<accession>A0A4R3HZ87</accession>
<keyword evidence="5" id="KW-1185">Reference proteome</keyword>
<dbReference type="EMBL" id="SLZQ01000002">
    <property type="protein sequence ID" value="TCS38558.1"/>
    <property type="molecule type" value="Genomic_DNA"/>
</dbReference>
<comment type="caution">
    <text evidence="4">The sequence shown here is derived from an EMBL/GenBank/DDBJ whole genome shotgun (WGS) entry which is preliminary data.</text>
</comment>
<dbReference type="PANTHER" id="PTHR12526">
    <property type="entry name" value="GLYCOSYLTRANSFERASE"/>
    <property type="match status" value="1"/>
</dbReference>
<dbReference type="AlphaFoldDB" id="A0A4R3HZ87"/>
<feature type="domain" description="Glycosyl transferase family 1" evidence="3">
    <location>
        <begin position="198"/>
        <end position="362"/>
    </location>
</feature>
<evidence type="ECO:0000259" key="3">
    <source>
        <dbReference type="Pfam" id="PF00534"/>
    </source>
</evidence>
<evidence type="ECO:0000256" key="2">
    <source>
        <dbReference type="ARBA" id="ARBA00022679"/>
    </source>
</evidence>
<keyword evidence="2 4" id="KW-0808">Transferase</keyword>
<dbReference type="InterPro" id="IPR001296">
    <property type="entry name" value="Glyco_trans_1"/>
</dbReference>
<dbReference type="PANTHER" id="PTHR12526:SF510">
    <property type="entry name" value="D-INOSITOL 3-PHOSPHATE GLYCOSYLTRANSFERASE"/>
    <property type="match status" value="1"/>
</dbReference>
<sequence length="387" mass="43218">MGKHLITAKPGVLFAMRYPNDIGYVWNTIALSRDFAASHLIAEARCFIAHPELTPNPAYSPQNLQPVALDCYSKKAVDLESLERFIQVHNIRVIVFMSALPSTLDMGLFRRLGVRTINTENDSFDPAKRDSLLLHALKFCMRRVLKRQIHAYHLANAESQKDFLLRYALIPPNRVRVIYDGINCERYSPGGRQVACAQTGLDPERCWVISVSQARPEKRIDRMIRIARRVIDARPKANIGFVYVGASNSPIFSEWQALAAELKLGDRFLFAGAQNDLVPFYRAANLMAHTSELESFGLSIVEAMACGLPVVASAAAGPQETISHGQTGILVDLQDDDAFANAILHYLDNEALRERHGIMARERALALFNIERQAVEMAELISGLLHP</sequence>
<dbReference type="SUPFAM" id="SSF53756">
    <property type="entry name" value="UDP-Glycosyltransferase/glycogen phosphorylase"/>
    <property type="match status" value="1"/>
</dbReference>
<reference evidence="4 5" key="1">
    <citation type="submission" date="2019-03" db="EMBL/GenBank/DDBJ databases">
        <title>Genomic Encyclopedia of Type Strains, Phase IV (KMG-IV): sequencing the most valuable type-strain genomes for metagenomic binning, comparative biology and taxonomic classification.</title>
        <authorList>
            <person name="Goeker M."/>
        </authorList>
    </citation>
    <scope>NUCLEOTIDE SEQUENCE [LARGE SCALE GENOMIC DNA]</scope>
    <source>
        <strain evidence="4 5">DSM 7445</strain>
    </source>
</reference>
<evidence type="ECO:0000256" key="1">
    <source>
        <dbReference type="ARBA" id="ARBA00022676"/>
    </source>
</evidence>
<dbReference type="Gene3D" id="3.40.50.2000">
    <property type="entry name" value="Glycogen Phosphorylase B"/>
    <property type="match status" value="2"/>
</dbReference>
<dbReference type="RefSeq" id="WP_132257626.1">
    <property type="nucleotide sequence ID" value="NZ_SLZQ01000002.1"/>
</dbReference>
<dbReference type="GO" id="GO:0016757">
    <property type="term" value="F:glycosyltransferase activity"/>
    <property type="evidence" value="ECO:0007669"/>
    <property type="project" value="UniProtKB-KW"/>
</dbReference>
<gene>
    <name evidence="4" type="ORF">EDC30_102297</name>
</gene>
<name>A0A4R3HZ87_PAULE</name>
<organism evidence="4 5">
    <name type="scientific">Paucimonas lemoignei</name>
    <name type="common">Pseudomonas lemoignei</name>
    <dbReference type="NCBI Taxonomy" id="29443"/>
    <lineage>
        <taxon>Bacteria</taxon>
        <taxon>Pseudomonadati</taxon>
        <taxon>Pseudomonadota</taxon>
        <taxon>Betaproteobacteria</taxon>
        <taxon>Burkholderiales</taxon>
        <taxon>Burkholderiaceae</taxon>
        <taxon>Paucimonas</taxon>
    </lineage>
</organism>
<dbReference type="CDD" id="cd03801">
    <property type="entry name" value="GT4_PimA-like"/>
    <property type="match status" value="1"/>
</dbReference>
<dbReference type="OrthoDB" id="9801609at2"/>
<proteinExistence type="predicted"/>
<keyword evidence="1" id="KW-0328">Glycosyltransferase</keyword>
<dbReference type="Pfam" id="PF00534">
    <property type="entry name" value="Glycos_transf_1"/>
    <property type="match status" value="1"/>
</dbReference>
<evidence type="ECO:0000313" key="5">
    <source>
        <dbReference type="Proteomes" id="UP000295382"/>
    </source>
</evidence>
<evidence type="ECO:0000313" key="4">
    <source>
        <dbReference type="EMBL" id="TCS38558.1"/>
    </source>
</evidence>